<evidence type="ECO:0000256" key="1">
    <source>
        <dbReference type="ARBA" id="ARBA00004123"/>
    </source>
</evidence>
<evidence type="ECO:0000313" key="12">
    <source>
        <dbReference type="Proteomes" id="UP000078348"/>
    </source>
</evidence>
<dbReference type="OrthoDB" id="438939at2759"/>
<keyword evidence="5" id="KW-0677">Repeat</keyword>
<feature type="region of interest" description="Disordered" evidence="8">
    <location>
        <begin position="52"/>
        <end position="254"/>
    </location>
</feature>
<dbReference type="FunFam" id="1.25.10.10:FF:000066">
    <property type="entry name" value="Splicing factor 3B subunit 1"/>
    <property type="match status" value="1"/>
</dbReference>
<feature type="compositionally biased region" description="Basic and acidic residues" evidence="8">
    <location>
        <begin position="103"/>
        <end position="112"/>
    </location>
</feature>
<feature type="compositionally biased region" description="Low complexity" evidence="8">
    <location>
        <begin position="184"/>
        <end position="203"/>
    </location>
</feature>
<dbReference type="GO" id="GO:0000245">
    <property type="term" value="P:spliceosomal complex assembly"/>
    <property type="evidence" value="ECO:0007669"/>
    <property type="project" value="InterPro"/>
</dbReference>
<dbReference type="Gene3D" id="1.25.10.10">
    <property type="entry name" value="Leucine-rich Repeat Variant"/>
    <property type="match status" value="3"/>
</dbReference>
<dbReference type="InterPro" id="IPR015016">
    <property type="entry name" value="SF3b_su1"/>
</dbReference>
<reference evidence="11 12" key="1">
    <citation type="submission" date="2016-05" db="EMBL/GenBank/DDBJ databases">
        <title>Nuclear genome of Blastocystis sp. subtype 1 NandII.</title>
        <authorList>
            <person name="Gentekaki E."/>
            <person name="Curtis B."/>
            <person name="Stairs C."/>
            <person name="Eme L."/>
            <person name="Herman E."/>
            <person name="Klimes V."/>
            <person name="Arias M.C."/>
            <person name="Elias M."/>
            <person name="Hilliou F."/>
            <person name="Klute M."/>
            <person name="Malik S.-B."/>
            <person name="Pightling A."/>
            <person name="Rachubinski R."/>
            <person name="Salas D."/>
            <person name="Schlacht A."/>
            <person name="Suga H."/>
            <person name="Archibald J."/>
            <person name="Ball S.G."/>
            <person name="Clark G."/>
            <person name="Dacks J."/>
            <person name="Van Der Giezen M."/>
            <person name="Tsaousis A."/>
            <person name="Roger A."/>
        </authorList>
    </citation>
    <scope>NUCLEOTIDE SEQUENCE [LARGE SCALE GENOMIC DNA]</scope>
    <source>
        <strain evidence="12">ATCC 50177 / NandII</strain>
    </source>
</reference>
<name>A0A196SKV6_BLAHN</name>
<evidence type="ECO:0000256" key="5">
    <source>
        <dbReference type="ARBA" id="ARBA00022737"/>
    </source>
</evidence>
<comment type="caution">
    <text evidence="11">The sequence shown here is derived from an EMBL/GenBank/DDBJ whole genome shotgun (WGS) entry which is preliminary data.</text>
</comment>
<dbReference type="SUPFAM" id="SSF48371">
    <property type="entry name" value="ARM repeat"/>
    <property type="match status" value="1"/>
</dbReference>
<accession>A0A196SKV6</accession>
<feature type="compositionally biased region" description="Basic and acidic residues" evidence="8">
    <location>
        <begin position="76"/>
        <end position="91"/>
    </location>
</feature>
<dbReference type="EMBL" id="LXWW01000058">
    <property type="protein sequence ID" value="OAO16827.1"/>
    <property type="molecule type" value="Genomic_DNA"/>
</dbReference>
<dbReference type="PANTHER" id="PTHR12097">
    <property type="entry name" value="SPLICING FACTOR 3B, SUBUNIT 1-RELATED"/>
    <property type="match status" value="1"/>
</dbReference>
<sequence length="1305" mass="147774">MDNLDEEIRKNQLERKVENGELASFGEKYAGQFDKDIYTAEDKDKYVDEVIDEDENEDAEKEDYSGLHPATIQRRRKEEADARENEMDEMRLQGGSMKVNTRIADRENDYQRQHRKRTMSPERSDPYKEGAPSRGYKEVMKEKLLKEEEADVYKQIVEKEKEEQERQSQKRDEPDAKPVSKWDAPTPTRSSTGTASTASETPTQRSWAETPARGDWDVGARTVDGTPGGKRSRWDETPASRAFGSGTATPLLSGGQTPLRWRAACHCDEELDALLPGGYRIVTPPESYKPKIQRVHNLMGTPTPLSTPGFSLGDTPTREVYGMQTPVVQEVPLYAHDQQQFADLLKEVDETKLTKEEARDRKIMILLLKVKNGTPLQRKGALRQLTEGAVSFGAGPLFNRIIPLLTSTELEDQERHLLIKVLNRVLFKLDSLVRPYVHKILVVVEPMLIDEDYFARVEGREVISNLAKAAGLAYMISTMREDLDSQDEDARNTTARAFSVVASALGIPAMLPFLRAVCKSKKNWMARHTGIKIIYQIAQLMGCAVLPHLRHLVECIKDGLNDKERKVQTITALALAALAEASFPYGIESFDCVLGTLWESVKTLRGKSLAAYLKAVGFIIPLMDETRASLYINDVMHILIRECSSPDEEMRKVVIKVVKQCVQTDGISVEYIRDTIMPEFFRNMWTRRTAGNRYTAKILVETTNEIAQRVGAQEVIQRLVPCMKDENEWFRYMVLNSIRDVIGLLGTSDLDTRLEEQLIDGLLFAFQEQAGEDASAVVNCFGTVLKMLGVRVKQCVQTDGISVEYIRDTIMPEFFRNMWTRRTAGNRYTAKILVETTNEIAQRVGAQEVIQRLVPCMKDENEWFRYMVLNSIRDVIGLLGTSDLDTRLEEQLIDGLLFAFQEQAGEDASAVVNCFGTVLKMLGVRAKPYMSEITDKIKWRLGGRNANVRMQAADLIARIAPSLKQCGEENALKNMGKVLYEYLGEEYPDVLGSILGALKSIVNVMGMEEMEPPIRDLLPRLTPILRNRHEKVQENCIDLVGRIADRGSEFVPAKEWSRICFDLLDMLNAKKKSIRRTTVNTFGYIAKALGPQDVMYTLLNNLKVQERQNRLCTSIAIAIVAEACEPFTVLPSLMNEYRLPEMNVQNGVLKAMSFMFEYIGETASNYIYACIPVLEDALMDRDLIHRQQASAAISHLAVGVYGEGCEDGIQHLLNYVFPNIFEVSPHLNKAVLAAIESCRLALGPPVVLMYVLQGLFHPARRVREVYWKIYNNLYIYGADALTMAYPRLEDDGVNTYRREYIEMFI</sequence>
<gene>
    <name evidence="11" type="ORF">AV274_1451</name>
</gene>
<evidence type="ECO:0000313" key="11">
    <source>
        <dbReference type="EMBL" id="OAO16827.1"/>
    </source>
</evidence>
<evidence type="ECO:0000256" key="4">
    <source>
        <dbReference type="ARBA" id="ARBA00022728"/>
    </source>
</evidence>
<evidence type="ECO:0000256" key="2">
    <source>
        <dbReference type="ARBA" id="ARBA00005754"/>
    </source>
</evidence>
<proteinExistence type="inferred from homology"/>
<feature type="compositionally biased region" description="Acidic residues" evidence="8">
    <location>
        <begin position="52"/>
        <end position="61"/>
    </location>
</feature>
<feature type="domain" description="Splicing factor 3B subunit 1" evidence="9">
    <location>
        <begin position="263"/>
        <end position="313"/>
    </location>
</feature>
<evidence type="ECO:0000256" key="7">
    <source>
        <dbReference type="ARBA" id="ARBA00023242"/>
    </source>
</evidence>
<protein>
    <submittedName>
        <fullName evidence="11">Splicing factor 3B subunit 1</fullName>
    </submittedName>
</protein>
<evidence type="ECO:0000259" key="9">
    <source>
        <dbReference type="Pfam" id="PF08920"/>
    </source>
</evidence>
<keyword evidence="4" id="KW-0747">Spliceosome</keyword>
<evidence type="ECO:0000256" key="3">
    <source>
        <dbReference type="ARBA" id="ARBA00022664"/>
    </source>
</evidence>
<dbReference type="GO" id="GO:0005681">
    <property type="term" value="C:spliceosomal complex"/>
    <property type="evidence" value="ECO:0007669"/>
    <property type="project" value="UniProtKB-KW"/>
</dbReference>
<comment type="similarity">
    <text evidence="2">Belongs to the SF3B1 family.</text>
</comment>
<evidence type="ECO:0000259" key="10">
    <source>
        <dbReference type="Pfam" id="PF22646"/>
    </source>
</evidence>
<keyword evidence="7" id="KW-0539">Nucleus</keyword>
<evidence type="ECO:0000256" key="8">
    <source>
        <dbReference type="SAM" id="MobiDB-lite"/>
    </source>
</evidence>
<dbReference type="InterPro" id="IPR016024">
    <property type="entry name" value="ARM-type_fold"/>
</dbReference>
<feature type="compositionally biased region" description="Basic and acidic residues" evidence="8">
    <location>
        <begin position="135"/>
        <end position="147"/>
    </location>
</feature>
<comment type="subcellular location">
    <subcellularLocation>
        <location evidence="1">Nucleus</location>
    </subcellularLocation>
</comment>
<feature type="compositionally biased region" description="Basic and acidic residues" evidence="8">
    <location>
        <begin position="119"/>
        <end position="128"/>
    </location>
</feature>
<evidence type="ECO:0000256" key="6">
    <source>
        <dbReference type="ARBA" id="ARBA00023187"/>
    </source>
</evidence>
<dbReference type="FunFam" id="1.25.10.10:FF:000039">
    <property type="entry name" value="Splicing factor 3B subunit 1"/>
    <property type="match status" value="1"/>
</dbReference>
<dbReference type="Pfam" id="PF08920">
    <property type="entry name" value="SF3b1"/>
    <property type="match status" value="1"/>
</dbReference>
<organism evidence="11 12">
    <name type="scientific">Blastocystis sp. subtype 1 (strain ATCC 50177 / NandII)</name>
    <dbReference type="NCBI Taxonomy" id="478820"/>
    <lineage>
        <taxon>Eukaryota</taxon>
        <taxon>Sar</taxon>
        <taxon>Stramenopiles</taxon>
        <taxon>Bigyra</taxon>
        <taxon>Opalozoa</taxon>
        <taxon>Opalinata</taxon>
        <taxon>Blastocystidae</taxon>
        <taxon>Blastocystis</taxon>
    </lineage>
</organism>
<feature type="domain" description="Phosphatase PP2A regulatory subunit A/Splicing factor 3B subunit 1-like HEAT repeat" evidence="10">
    <location>
        <begin position="1087"/>
        <end position="1159"/>
    </location>
</feature>
<dbReference type="Proteomes" id="UP000078348">
    <property type="component" value="Unassembled WGS sequence"/>
</dbReference>
<keyword evidence="12" id="KW-1185">Reference proteome</keyword>
<dbReference type="InterPro" id="IPR054573">
    <property type="entry name" value="PP2A/SF3B1-like_HEAT"/>
</dbReference>
<dbReference type="InterPro" id="IPR011989">
    <property type="entry name" value="ARM-like"/>
</dbReference>
<dbReference type="InterPro" id="IPR038737">
    <property type="entry name" value="SF3b_su1-like"/>
</dbReference>
<dbReference type="GO" id="GO:0003729">
    <property type="term" value="F:mRNA binding"/>
    <property type="evidence" value="ECO:0007669"/>
    <property type="project" value="InterPro"/>
</dbReference>
<keyword evidence="6" id="KW-0508">mRNA splicing</keyword>
<feature type="compositionally biased region" description="Basic and acidic residues" evidence="8">
    <location>
        <begin position="156"/>
        <end position="180"/>
    </location>
</feature>
<keyword evidence="3" id="KW-0507">mRNA processing</keyword>
<dbReference type="STRING" id="478820.A0A196SKV6"/>
<dbReference type="Pfam" id="PF22646">
    <property type="entry name" value="PPP2R1A-like_HEAT"/>
    <property type="match status" value="1"/>
</dbReference>